<evidence type="ECO:0000256" key="3">
    <source>
        <dbReference type="SAM" id="MobiDB-lite"/>
    </source>
</evidence>
<evidence type="ECO:0000259" key="4">
    <source>
        <dbReference type="PROSITE" id="PS51334"/>
    </source>
</evidence>
<accession>A0A2N9HQN3</accession>
<dbReference type="FunFam" id="1.20.58.2010:FF:000004">
    <property type="entry name" value="Rop guanine nucleotide exchange factor 1"/>
    <property type="match status" value="1"/>
</dbReference>
<feature type="compositionally biased region" description="Basic and acidic residues" evidence="3">
    <location>
        <begin position="659"/>
        <end position="669"/>
    </location>
</feature>
<feature type="compositionally biased region" description="Polar residues" evidence="3">
    <location>
        <begin position="670"/>
        <end position="684"/>
    </location>
</feature>
<proteinExistence type="predicted"/>
<dbReference type="InterPro" id="IPR038937">
    <property type="entry name" value="RopGEF"/>
</dbReference>
<evidence type="ECO:0000256" key="2">
    <source>
        <dbReference type="PROSITE-ProRule" id="PRU00663"/>
    </source>
</evidence>
<dbReference type="PANTHER" id="PTHR33101:SF14">
    <property type="entry name" value="ROP GUANINE NUCLEOTIDE EXCHANGE FACTOR 7"/>
    <property type="match status" value="1"/>
</dbReference>
<organism evidence="5">
    <name type="scientific">Fagus sylvatica</name>
    <name type="common">Beechnut</name>
    <dbReference type="NCBI Taxonomy" id="28930"/>
    <lineage>
        <taxon>Eukaryota</taxon>
        <taxon>Viridiplantae</taxon>
        <taxon>Streptophyta</taxon>
        <taxon>Embryophyta</taxon>
        <taxon>Tracheophyta</taxon>
        <taxon>Spermatophyta</taxon>
        <taxon>Magnoliopsida</taxon>
        <taxon>eudicotyledons</taxon>
        <taxon>Gunneridae</taxon>
        <taxon>Pentapetalae</taxon>
        <taxon>rosids</taxon>
        <taxon>fabids</taxon>
        <taxon>Fagales</taxon>
        <taxon>Fagaceae</taxon>
        <taxon>Fagus</taxon>
    </lineage>
</organism>
<dbReference type="PROSITE" id="PS51334">
    <property type="entry name" value="PRONE"/>
    <property type="match status" value="1"/>
</dbReference>
<evidence type="ECO:0000313" key="5">
    <source>
        <dbReference type="EMBL" id="SPD13971.1"/>
    </source>
</evidence>
<dbReference type="FunFam" id="1.20.58.1310:FF:000003">
    <property type="entry name" value="Rop guanine nucleotide exchange factor 7"/>
    <property type="match status" value="1"/>
</dbReference>
<dbReference type="GO" id="GO:0005886">
    <property type="term" value="C:plasma membrane"/>
    <property type="evidence" value="ECO:0007669"/>
    <property type="project" value="UniProtKB-ARBA"/>
</dbReference>
<sequence length="712" mass="80315">MEGAFNHQQEREGTKQQQQHQHQLKLCLPLVSLRSFDNPKPFCILGYWLSKSLRNFYYKVRLSKGSCLRRLQYNGMVVNNSVFCDLPGVIEEGKGVMEVLIEKKEGIENKNERCKQNGRVEMETFAALIEEARRQSSSSSDFLNSETTGHEEQSHSSSESSSPPSVGWPIQKAEVPDCTSSNGNEDEEKPHLDDRKLEKQGSTISEIEMMKERFSKLLLGEDMSGSGNGVCTALAISNAITNLCATLFGQLWRLEPLSPEKKAMWRREMDWLLCVSDYIVELIPSWQTFPDGSKLEVMTCRPRSDLYVNLPALRKLDNMLLEILDSFVNTEFWYVDQGILAPEADGSSSFRRALQRQEEKWWLPVPRVPTGGLHENSRKQLQHKRDCTNQILKAAMAINNITIADMEVPESYMEALPKNGRASLGDIIYRYISSDQFSPECLLDCLDLSSEHQAIEIANRVEASIFVFRRRANSKPANNTTRSNSKSSWEMVKDLMVDAEKRELLAERAESLLLCLKQRFPGLPQSALDMSKIQYNKDVGKSILESYSRVLESLAFNIVARIDDLLYVDDLSKHSDQFSSLSKVGVIAHKSLPISFSVPVSSTPYKTAFATPSFSPSQLVSPAKGERSPFITSSKIPQHGIGVKKVLTDYLGIDTNEKDYENPFERSDTRSNTMREVPASQTEIESAGCTREPVSSPEKDSIVEERHLSFGL</sequence>
<dbReference type="Gene3D" id="1.20.58.2010">
    <property type="entry name" value="PRONE domain, subdomain 1"/>
    <property type="match status" value="2"/>
</dbReference>
<dbReference type="AlphaFoldDB" id="A0A2N9HQN3"/>
<feature type="compositionally biased region" description="Basic and acidic residues" evidence="3">
    <location>
        <begin position="697"/>
        <end position="712"/>
    </location>
</feature>
<reference evidence="5" key="1">
    <citation type="submission" date="2018-02" db="EMBL/GenBank/DDBJ databases">
        <authorList>
            <person name="Cohen D.B."/>
            <person name="Kent A.D."/>
        </authorList>
    </citation>
    <scope>NUCLEOTIDE SEQUENCE</scope>
</reference>
<feature type="region of interest" description="Disordered" evidence="3">
    <location>
        <begin position="136"/>
        <end position="204"/>
    </location>
</feature>
<dbReference type="FunFam" id="1.20.58.2010:FF:000001">
    <property type="entry name" value="Rop guanine nucleotide exchange factor 14"/>
    <property type="match status" value="1"/>
</dbReference>
<feature type="domain" description="PRONE" evidence="4">
    <location>
        <begin position="197"/>
        <end position="579"/>
    </location>
</feature>
<evidence type="ECO:0000256" key="1">
    <source>
        <dbReference type="ARBA" id="ARBA00022658"/>
    </source>
</evidence>
<gene>
    <name evidence="5" type="ORF">FSB_LOCUS41853</name>
</gene>
<feature type="compositionally biased region" description="Low complexity" evidence="3">
    <location>
        <begin position="155"/>
        <end position="165"/>
    </location>
</feature>
<feature type="region of interest" description="Disordered" evidence="3">
    <location>
        <begin position="659"/>
        <end position="712"/>
    </location>
</feature>
<dbReference type="PANTHER" id="PTHR33101">
    <property type="entry name" value="ROP GUANINE NUCLEOTIDE EXCHANGE FACTOR 1"/>
    <property type="match status" value="1"/>
</dbReference>
<dbReference type="Pfam" id="PF03759">
    <property type="entry name" value="PRONE"/>
    <property type="match status" value="1"/>
</dbReference>
<dbReference type="GO" id="GO:0005085">
    <property type="term" value="F:guanyl-nucleotide exchange factor activity"/>
    <property type="evidence" value="ECO:0007669"/>
    <property type="project" value="UniProtKB-UniRule"/>
</dbReference>
<protein>
    <recommendedName>
        <fullName evidence="4">PRONE domain-containing protein</fullName>
    </recommendedName>
</protein>
<dbReference type="EMBL" id="OIVN01003857">
    <property type="protein sequence ID" value="SPD13971.1"/>
    <property type="molecule type" value="Genomic_DNA"/>
</dbReference>
<dbReference type="InterPro" id="IPR005512">
    <property type="entry name" value="PRONE_dom"/>
</dbReference>
<name>A0A2N9HQN3_FAGSY</name>
<keyword evidence="1 2" id="KW-0344">Guanine-nucleotide releasing factor</keyword>
<feature type="compositionally biased region" description="Basic and acidic residues" evidence="3">
    <location>
        <begin position="188"/>
        <end position="199"/>
    </location>
</feature>